<gene>
    <name evidence="4" type="ORF">QWZ15_08950</name>
</gene>
<evidence type="ECO:0000313" key="5">
    <source>
        <dbReference type="Proteomes" id="UP001236663"/>
    </source>
</evidence>
<reference evidence="5" key="1">
    <citation type="journal article" date="2019" name="Int. J. Syst. Evol. Microbiol.">
        <title>The Global Catalogue of Microorganisms (GCM) 10K type strain sequencing project: providing services to taxonomists for standard genome sequencing and annotation.</title>
        <authorList>
            <consortium name="The Broad Institute Genomics Platform"/>
            <consortium name="The Broad Institute Genome Sequencing Center for Infectious Disease"/>
            <person name="Wu L."/>
            <person name="Ma J."/>
        </authorList>
    </citation>
    <scope>NUCLEOTIDE SEQUENCE [LARGE SCALE GENOMIC DNA]</scope>
    <source>
        <strain evidence="5">CECT 7706</strain>
    </source>
</reference>
<keyword evidence="5" id="KW-1185">Reference proteome</keyword>
<evidence type="ECO:0000313" key="4">
    <source>
        <dbReference type="EMBL" id="MDN3687955.1"/>
    </source>
</evidence>
<dbReference type="Pfam" id="PF01103">
    <property type="entry name" value="Omp85"/>
    <property type="match status" value="1"/>
</dbReference>
<name>A0ABT8C596_9BACT</name>
<comment type="subcellular location">
    <subcellularLocation>
        <location evidence="1">Membrane</location>
    </subcellularLocation>
</comment>
<sequence length="532" mass="60626">MPDSLAIYQLTNRLTDSLQWQGYLNVEDSLVFLNERNVRLLVETGPQFDWLYLEEGNLEPWMLGKSGFGRIRFQEQPFRFGDVSQLIGQVLEAGQNQGYPFIAVNLDSLTVSENQVGARIKVKKGPWIAFDTLQITGDSRTQSIYLARKLKLLPGEPFSQKKLDQALVVLGNIPYIRLDGSPELSFQNEEATVYLPVNDRKINTLDGIIGLLPNEVEANKWLVTGQFDVQLYNVSGKGRDYLLNWQRLSQYSQNLRVEAKEPFVLGSQLDLGLAFSFLKEDTTFLNREFNVKIGLQLAPKTYLSFFGKREAGDLLDVSRYEAASELPDIADFRFNNYGATIDFNDVDDILMPKSGWRGSFMAGIGNKRLVENTALPQALYEDAKKNTIQYYLQGNVERYIQWQRKLSTKLAANGGEMYNSNLFLNDLFRLGGLQSIRGFNENYFFASRYLYFTIEPRYYISDESYFLLFSDLGMLENRVTKRPTEWPVAFGGGLSLETNGGIFTFVYALGEASNQPIGFSYSRIHFGFTGRF</sequence>
<dbReference type="Gene3D" id="2.40.160.50">
    <property type="entry name" value="membrane protein fhac: a member of the omp85/tpsb transporter family"/>
    <property type="match status" value="1"/>
</dbReference>
<organism evidence="4 5">
    <name type="scientific">Cyclobacterium jeungdonense</name>
    <dbReference type="NCBI Taxonomy" id="708087"/>
    <lineage>
        <taxon>Bacteria</taxon>
        <taxon>Pseudomonadati</taxon>
        <taxon>Bacteroidota</taxon>
        <taxon>Cytophagia</taxon>
        <taxon>Cytophagales</taxon>
        <taxon>Cyclobacteriaceae</taxon>
        <taxon>Cyclobacterium</taxon>
    </lineage>
</organism>
<dbReference type="Proteomes" id="UP001236663">
    <property type="component" value="Unassembled WGS sequence"/>
</dbReference>
<evidence type="ECO:0000256" key="2">
    <source>
        <dbReference type="ARBA" id="ARBA00023136"/>
    </source>
</evidence>
<proteinExistence type="predicted"/>
<keyword evidence="2" id="KW-0472">Membrane</keyword>
<protein>
    <submittedName>
        <fullName evidence="4">BamA/TamA family outer membrane protein</fullName>
    </submittedName>
</protein>
<dbReference type="EMBL" id="JAUFQS010000007">
    <property type="protein sequence ID" value="MDN3687955.1"/>
    <property type="molecule type" value="Genomic_DNA"/>
</dbReference>
<accession>A0ABT8C596</accession>
<dbReference type="InterPro" id="IPR000184">
    <property type="entry name" value="Bac_surfAg_D15"/>
</dbReference>
<comment type="caution">
    <text evidence="4">The sequence shown here is derived from an EMBL/GenBank/DDBJ whole genome shotgun (WGS) entry which is preliminary data.</text>
</comment>
<evidence type="ECO:0000259" key="3">
    <source>
        <dbReference type="Pfam" id="PF01103"/>
    </source>
</evidence>
<evidence type="ECO:0000256" key="1">
    <source>
        <dbReference type="ARBA" id="ARBA00004370"/>
    </source>
</evidence>
<feature type="domain" description="Bacterial surface antigen (D15)" evidence="3">
    <location>
        <begin position="233"/>
        <end position="532"/>
    </location>
</feature>